<dbReference type="InterPro" id="IPR011712">
    <property type="entry name" value="Sig_transdc_His_kin_sub3_dim/P"/>
</dbReference>
<keyword evidence="21 26" id="KW-0472">Membrane</keyword>
<dbReference type="PROSITE" id="PS50109">
    <property type="entry name" value="HIS_KIN"/>
    <property type="match status" value="1"/>
</dbReference>
<evidence type="ECO:0000256" key="25">
    <source>
        <dbReference type="SAM" id="MobiDB-lite"/>
    </source>
</evidence>
<evidence type="ECO:0000256" key="11">
    <source>
        <dbReference type="ARBA" id="ARBA00022679"/>
    </source>
</evidence>
<evidence type="ECO:0000256" key="12">
    <source>
        <dbReference type="ARBA" id="ARBA00022692"/>
    </source>
</evidence>
<evidence type="ECO:0000256" key="13">
    <source>
        <dbReference type="ARBA" id="ARBA00022723"/>
    </source>
</evidence>
<dbReference type="CDD" id="cd16917">
    <property type="entry name" value="HATPase_UhpB-NarQ-NarX-like"/>
    <property type="match status" value="1"/>
</dbReference>
<keyword evidence="9" id="KW-0963">Cytoplasm</keyword>
<evidence type="ECO:0000256" key="21">
    <source>
        <dbReference type="ARBA" id="ARBA00023136"/>
    </source>
</evidence>
<gene>
    <name evidence="29" type="primary">nreB</name>
    <name evidence="29" type="ORF">PSM7751_02134</name>
</gene>
<dbReference type="Pfam" id="PF07730">
    <property type="entry name" value="HisKA_3"/>
    <property type="match status" value="1"/>
</dbReference>
<keyword evidence="20" id="KW-0411">Iron-sulfur</keyword>
<evidence type="ECO:0000256" key="6">
    <source>
        <dbReference type="ARBA" id="ARBA00017322"/>
    </source>
</evidence>
<sequence length="531" mass="58187">MPSNLGERNHLAALPCAACAAPTPAFAAAAPERSPTRHMPRPATRSLLSRISLTYGKKLFLLATLPLILAVAAISILVQAQSRELAEREIAALERQMILAKQAELRNYVDQARNGLNRVYGMAGPDDLSAQETVKQILSAMIYGNEGFFFVYDYDGTNLVSPRQTDMIGENWWDLRDGNGKYVVREFIETAREGTGYVTHLWPKPDTGEEALMVSYVTALHSWKWAMGTGVFIDDVLATTAAARADVEARVQRTFLYIGAITAAALVLVFASGLLINIRERRLADAKLTALTQRVFDAQEEERGRVARELHDGISQLLVGVKYALDAARRRLDAGDARAGEQLDRGMDGLSGAIQEVRRISRDLRPGVLDDLGLGPALKALVEDFGARTGIETEFTTVVFRNRLHNDAKIGLYRIAQEALTNVERHSGATRVEMDLRGHRSGATLKIYDNGHGLPHHADEARGMGLRNMQERVDQMGGTLHISGQRSGPDHGTRIEVTVPLSKVIDAASPDLDGQDRPTRPQSPDATKDTA</sequence>
<comment type="function">
    <text evidence="22">Member of the two-component regulatory system NreB/NreC involved in the control of dissimilatory nitrate/nitrite reduction in response to oxygen. NreB functions as a direct oxygen sensor histidine kinase which is autophosphorylated, in the absence of oxygen, probably at the conserved histidine residue, and transfers its phosphate group probably to a conserved aspartate residue of NreC. NreB/NreC activates the expression of the nitrate (narGHJI) and nitrite (nir) reductase operons, as well as the putative nitrate transporter gene narT.</text>
</comment>
<dbReference type="AlphaFoldDB" id="A0A1X6ZAH4"/>
<dbReference type="PRINTS" id="PR00344">
    <property type="entry name" value="BCTRLSENSOR"/>
</dbReference>
<dbReference type="PANTHER" id="PTHR24421">
    <property type="entry name" value="NITRATE/NITRITE SENSOR PROTEIN NARX-RELATED"/>
    <property type="match status" value="1"/>
</dbReference>
<dbReference type="Proteomes" id="UP000193963">
    <property type="component" value="Unassembled WGS sequence"/>
</dbReference>
<dbReference type="GO" id="GO:0046872">
    <property type="term" value="F:metal ion binding"/>
    <property type="evidence" value="ECO:0007669"/>
    <property type="project" value="UniProtKB-KW"/>
</dbReference>
<feature type="signal peptide" evidence="27">
    <location>
        <begin position="1"/>
        <end position="27"/>
    </location>
</feature>
<dbReference type="SMART" id="SM01049">
    <property type="entry name" value="Cache_2"/>
    <property type="match status" value="1"/>
</dbReference>
<keyword evidence="15 29" id="KW-0418">Kinase</keyword>
<dbReference type="Gene3D" id="3.30.450.20">
    <property type="entry name" value="PAS domain"/>
    <property type="match status" value="1"/>
</dbReference>
<keyword evidence="12 26" id="KW-0812">Transmembrane</keyword>
<keyword evidence="8" id="KW-0004">4Fe-4S</keyword>
<feature type="transmembrane region" description="Helical" evidence="26">
    <location>
        <begin position="254"/>
        <end position="276"/>
    </location>
</feature>
<evidence type="ECO:0000313" key="29">
    <source>
        <dbReference type="EMBL" id="SLN46163.1"/>
    </source>
</evidence>
<dbReference type="InterPro" id="IPR004358">
    <property type="entry name" value="Sig_transdc_His_kin-like_C"/>
</dbReference>
<evidence type="ECO:0000256" key="9">
    <source>
        <dbReference type="ARBA" id="ARBA00022490"/>
    </source>
</evidence>
<dbReference type="GO" id="GO:0005524">
    <property type="term" value="F:ATP binding"/>
    <property type="evidence" value="ECO:0007669"/>
    <property type="project" value="UniProtKB-KW"/>
</dbReference>
<evidence type="ECO:0000256" key="15">
    <source>
        <dbReference type="ARBA" id="ARBA00022777"/>
    </source>
</evidence>
<dbReference type="Pfam" id="PF02518">
    <property type="entry name" value="HATPase_c"/>
    <property type="match status" value="1"/>
</dbReference>
<dbReference type="PANTHER" id="PTHR24421:SF10">
    <property type="entry name" value="NITRATE_NITRITE SENSOR PROTEIN NARQ"/>
    <property type="match status" value="1"/>
</dbReference>
<dbReference type="EC" id="2.7.13.3" evidence="5"/>
<feature type="coiled-coil region" evidence="24">
    <location>
        <begin position="76"/>
        <end position="103"/>
    </location>
</feature>
<evidence type="ECO:0000256" key="10">
    <source>
        <dbReference type="ARBA" id="ARBA00022553"/>
    </source>
</evidence>
<dbReference type="SUPFAM" id="SSF55874">
    <property type="entry name" value="ATPase domain of HSP90 chaperone/DNA topoisomerase II/histidine kinase"/>
    <property type="match status" value="1"/>
</dbReference>
<keyword evidence="27" id="KW-0732">Signal</keyword>
<evidence type="ECO:0000256" key="16">
    <source>
        <dbReference type="ARBA" id="ARBA00022840"/>
    </source>
</evidence>
<keyword evidence="14" id="KW-0547">Nucleotide-binding</keyword>
<dbReference type="GO" id="GO:0051539">
    <property type="term" value="F:4 iron, 4 sulfur cluster binding"/>
    <property type="evidence" value="ECO:0007669"/>
    <property type="project" value="UniProtKB-KW"/>
</dbReference>
<dbReference type="Pfam" id="PF17200">
    <property type="entry name" value="sCache_2"/>
    <property type="match status" value="1"/>
</dbReference>
<keyword evidence="17 26" id="KW-1133">Transmembrane helix</keyword>
<name>A0A1X6ZAH4_9RHOB</name>
<evidence type="ECO:0000256" key="19">
    <source>
        <dbReference type="ARBA" id="ARBA00023012"/>
    </source>
</evidence>
<dbReference type="PIRSF" id="PIRSF037314">
    <property type="entry name" value="STHK_MctS"/>
    <property type="match status" value="1"/>
</dbReference>
<evidence type="ECO:0000313" key="30">
    <source>
        <dbReference type="Proteomes" id="UP000193963"/>
    </source>
</evidence>
<proteinExistence type="predicted"/>
<keyword evidence="10" id="KW-0597">Phosphoprotein</keyword>
<evidence type="ECO:0000256" key="24">
    <source>
        <dbReference type="SAM" id="Coils"/>
    </source>
</evidence>
<evidence type="ECO:0000256" key="3">
    <source>
        <dbReference type="ARBA" id="ARBA00004496"/>
    </source>
</evidence>
<dbReference type="EMBL" id="FWFN01000004">
    <property type="protein sequence ID" value="SLN46163.1"/>
    <property type="molecule type" value="Genomic_DNA"/>
</dbReference>
<dbReference type="InterPro" id="IPR005467">
    <property type="entry name" value="His_kinase_dom"/>
</dbReference>
<evidence type="ECO:0000256" key="4">
    <source>
        <dbReference type="ARBA" id="ARBA00004651"/>
    </source>
</evidence>
<keyword evidence="13" id="KW-0479">Metal-binding</keyword>
<keyword evidence="11 29" id="KW-0808">Transferase</keyword>
<keyword evidence="24" id="KW-0175">Coiled coil</keyword>
<protein>
    <recommendedName>
        <fullName evidence="6">Oxygen sensor histidine kinase NreB</fullName>
        <ecNumber evidence="5">2.7.13.3</ecNumber>
    </recommendedName>
    <alternativeName>
        <fullName evidence="23">Nitrogen regulation protein B</fullName>
    </alternativeName>
</protein>
<dbReference type="InterPro" id="IPR033480">
    <property type="entry name" value="sCache_2"/>
</dbReference>
<comment type="subcellular location">
    <subcellularLocation>
        <location evidence="4">Cell membrane</location>
        <topology evidence="4">Multi-pass membrane protein</topology>
    </subcellularLocation>
    <subcellularLocation>
        <location evidence="3">Cytoplasm</location>
    </subcellularLocation>
</comment>
<evidence type="ECO:0000256" key="14">
    <source>
        <dbReference type="ARBA" id="ARBA00022741"/>
    </source>
</evidence>
<evidence type="ECO:0000256" key="26">
    <source>
        <dbReference type="SAM" id="Phobius"/>
    </source>
</evidence>
<evidence type="ECO:0000256" key="1">
    <source>
        <dbReference type="ARBA" id="ARBA00000085"/>
    </source>
</evidence>
<dbReference type="GO" id="GO:0005737">
    <property type="term" value="C:cytoplasm"/>
    <property type="evidence" value="ECO:0007669"/>
    <property type="project" value="UniProtKB-SubCell"/>
</dbReference>
<feature type="chain" id="PRO_5012778534" description="Oxygen sensor histidine kinase NreB" evidence="27">
    <location>
        <begin position="28"/>
        <end position="531"/>
    </location>
</feature>
<feature type="region of interest" description="Disordered" evidence="25">
    <location>
        <begin position="505"/>
        <end position="531"/>
    </location>
</feature>
<evidence type="ECO:0000256" key="18">
    <source>
        <dbReference type="ARBA" id="ARBA00023004"/>
    </source>
</evidence>
<evidence type="ECO:0000256" key="2">
    <source>
        <dbReference type="ARBA" id="ARBA00001966"/>
    </source>
</evidence>
<keyword evidence="18" id="KW-0408">Iron</keyword>
<dbReference type="GO" id="GO:0046983">
    <property type="term" value="F:protein dimerization activity"/>
    <property type="evidence" value="ECO:0007669"/>
    <property type="project" value="InterPro"/>
</dbReference>
<dbReference type="InterPro" id="IPR017171">
    <property type="entry name" value="Sig_transdc_His_kinase_MctS"/>
</dbReference>
<accession>A0A1X6ZAH4</accession>
<comment type="catalytic activity">
    <reaction evidence="1">
        <text>ATP + protein L-histidine = ADP + protein N-phospho-L-histidine.</text>
        <dbReference type="EC" id="2.7.13.3"/>
    </reaction>
</comment>
<reference evidence="29 30" key="1">
    <citation type="submission" date="2017-03" db="EMBL/GenBank/DDBJ databases">
        <authorList>
            <person name="Afonso C.L."/>
            <person name="Miller P.J."/>
            <person name="Scott M.A."/>
            <person name="Spackman E."/>
            <person name="Goraichik I."/>
            <person name="Dimitrov K.M."/>
            <person name="Suarez D.L."/>
            <person name="Swayne D.E."/>
        </authorList>
    </citation>
    <scope>NUCLEOTIDE SEQUENCE [LARGE SCALE GENOMIC DNA]</scope>
    <source>
        <strain evidence="29 30">CECT 7751</strain>
    </source>
</reference>
<comment type="cofactor">
    <cofactor evidence="2">
        <name>[4Fe-4S] cluster</name>
        <dbReference type="ChEBI" id="CHEBI:49883"/>
    </cofactor>
</comment>
<dbReference type="Gene3D" id="3.30.565.10">
    <property type="entry name" value="Histidine kinase-like ATPase, C-terminal domain"/>
    <property type="match status" value="1"/>
</dbReference>
<dbReference type="InterPro" id="IPR003594">
    <property type="entry name" value="HATPase_dom"/>
</dbReference>
<evidence type="ECO:0000256" key="23">
    <source>
        <dbReference type="ARBA" id="ARBA00030800"/>
    </source>
</evidence>
<organism evidence="29 30">
    <name type="scientific">Pseudooceanicola marinus</name>
    <dbReference type="NCBI Taxonomy" id="396013"/>
    <lineage>
        <taxon>Bacteria</taxon>
        <taxon>Pseudomonadati</taxon>
        <taxon>Pseudomonadota</taxon>
        <taxon>Alphaproteobacteria</taxon>
        <taxon>Rhodobacterales</taxon>
        <taxon>Paracoccaceae</taxon>
        <taxon>Pseudooceanicola</taxon>
    </lineage>
</organism>
<keyword evidence="7" id="KW-1003">Cell membrane</keyword>
<evidence type="ECO:0000256" key="22">
    <source>
        <dbReference type="ARBA" id="ARBA00024827"/>
    </source>
</evidence>
<dbReference type="InterPro" id="IPR036890">
    <property type="entry name" value="HATPase_C_sf"/>
</dbReference>
<keyword evidence="30" id="KW-1185">Reference proteome</keyword>
<evidence type="ECO:0000256" key="17">
    <source>
        <dbReference type="ARBA" id="ARBA00022989"/>
    </source>
</evidence>
<evidence type="ECO:0000256" key="27">
    <source>
        <dbReference type="SAM" id="SignalP"/>
    </source>
</evidence>
<dbReference type="Gene3D" id="1.20.5.1930">
    <property type="match status" value="1"/>
</dbReference>
<evidence type="ECO:0000256" key="7">
    <source>
        <dbReference type="ARBA" id="ARBA00022475"/>
    </source>
</evidence>
<keyword evidence="16" id="KW-0067">ATP-binding</keyword>
<evidence type="ECO:0000256" key="20">
    <source>
        <dbReference type="ARBA" id="ARBA00023014"/>
    </source>
</evidence>
<evidence type="ECO:0000256" key="8">
    <source>
        <dbReference type="ARBA" id="ARBA00022485"/>
    </source>
</evidence>
<evidence type="ECO:0000259" key="28">
    <source>
        <dbReference type="PROSITE" id="PS50109"/>
    </source>
</evidence>
<dbReference type="SMART" id="SM00387">
    <property type="entry name" value="HATPase_c"/>
    <property type="match status" value="1"/>
</dbReference>
<dbReference type="GO" id="GO:0000155">
    <property type="term" value="F:phosphorelay sensor kinase activity"/>
    <property type="evidence" value="ECO:0007669"/>
    <property type="project" value="InterPro"/>
</dbReference>
<dbReference type="InterPro" id="IPR050482">
    <property type="entry name" value="Sensor_HK_TwoCompSys"/>
</dbReference>
<keyword evidence="19" id="KW-0902">Two-component regulatory system</keyword>
<feature type="domain" description="Histidine kinase" evidence="28">
    <location>
        <begin position="412"/>
        <end position="503"/>
    </location>
</feature>
<dbReference type="GO" id="GO:0005886">
    <property type="term" value="C:plasma membrane"/>
    <property type="evidence" value="ECO:0007669"/>
    <property type="project" value="UniProtKB-SubCell"/>
</dbReference>
<evidence type="ECO:0000256" key="5">
    <source>
        <dbReference type="ARBA" id="ARBA00012438"/>
    </source>
</evidence>
<feature type="transmembrane region" description="Helical" evidence="26">
    <location>
        <begin position="59"/>
        <end position="78"/>
    </location>
</feature>